<sequence>MRSHRNCHMVHFLRPRTAQCSSAAPYTVNLAQPLLPSHFSWEAQTLCRVKSNQMITSFRIHIKNQNIET</sequence>
<evidence type="ECO:0000313" key="2">
    <source>
        <dbReference type="Proteomes" id="UP000811246"/>
    </source>
</evidence>
<reference evidence="1" key="1">
    <citation type="submission" date="2021-01" db="EMBL/GenBank/DDBJ databases">
        <authorList>
            <person name="Lovell J.T."/>
            <person name="Bentley N."/>
            <person name="Bhattarai G."/>
            <person name="Jenkins J.W."/>
            <person name="Sreedasyam A."/>
            <person name="Alarcon Y."/>
            <person name="Bock C."/>
            <person name="Boston L."/>
            <person name="Carlson J."/>
            <person name="Cervantes K."/>
            <person name="Clermont K."/>
            <person name="Krom N."/>
            <person name="Kubenka K."/>
            <person name="Mamidi S."/>
            <person name="Mattison C."/>
            <person name="Monteros M."/>
            <person name="Pisani C."/>
            <person name="Plott C."/>
            <person name="Rajasekar S."/>
            <person name="Rhein H.S."/>
            <person name="Rohla C."/>
            <person name="Song M."/>
            <person name="Hilaire R.S."/>
            <person name="Shu S."/>
            <person name="Wells L."/>
            <person name="Wang X."/>
            <person name="Webber J."/>
            <person name="Heerema R.J."/>
            <person name="Klein P."/>
            <person name="Conner P."/>
            <person name="Grauke L."/>
            <person name="Grimwood J."/>
            <person name="Schmutz J."/>
            <person name="Randall J.J."/>
        </authorList>
    </citation>
    <scope>NUCLEOTIDE SEQUENCE</scope>
    <source>
        <tissue evidence="1">Leaf</tissue>
    </source>
</reference>
<dbReference type="Proteomes" id="UP000811246">
    <property type="component" value="Chromosome 7"/>
</dbReference>
<evidence type="ECO:0000313" key="1">
    <source>
        <dbReference type="EMBL" id="KAG6702813.1"/>
    </source>
</evidence>
<gene>
    <name evidence="1" type="ORF">I3842_07G054800</name>
</gene>
<comment type="caution">
    <text evidence="1">The sequence shown here is derived from an EMBL/GenBank/DDBJ whole genome shotgun (WGS) entry which is preliminary data.</text>
</comment>
<name>A0A922EJ46_CARIL</name>
<protein>
    <submittedName>
        <fullName evidence="1">Uncharacterized protein</fullName>
    </submittedName>
</protein>
<organism evidence="1 2">
    <name type="scientific">Carya illinoinensis</name>
    <name type="common">Pecan</name>
    <dbReference type="NCBI Taxonomy" id="32201"/>
    <lineage>
        <taxon>Eukaryota</taxon>
        <taxon>Viridiplantae</taxon>
        <taxon>Streptophyta</taxon>
        <taxon>Embryophyta</taxon>
        <taxon>Tracheophyta</taxon>
        <taxon>Spermatophyta</taxon>
        <taxon>Magnoliopsida</taxon>
        <taxon>eudicotyledons</taxon>
        <taxon>Gunneridae</taxon>
        <taxon>Pentapetalae</taxon>
        <taxon>rosids</taxon>
        <taxon>fabids</taxon>
        <taxon>Fagales</taxon>
        <taxon>Juglandaceae</taxon>
        <taxon>Carya</taxon>
    </lineage>
</organism>
<accession>A0A922EJ46</accession>
<proteinExistence type="predicted"/>
<dbReference type="AlphaFoldDB" id="A0A922EJ46"/>
<dbReference type="EMBL" id="CM031831">
    <property type="protein sequence ID" value="KAG6702813.1"/>
    <property type="molecule type" value="Genomic_DNA"/>
</dbReference>